<keyword evidence="1" id="KW-0472">Membrane</keyword>
<feature type="transmembrane region" description="Helical" evidence="1">
    <location>
        <begin position="21"/>
        <end position="44"/>
    </location>
</feature>
<sequence length="158" mass="16969">MTKKSSTTDPLVLEGRGHRSSSFPLTLVAMVAISSHLTATLPFLPTLWPRPRRLPPDAFAASVSPHRTVGVALHGSRHCNPVASIFHGSDNTIIFWTKQNKQALFAKQSTSSDDSSSSPDGPPVLTILAGVIVFLLVLWVIGSIVTWIVGLFFTAAKP</sequence>
<dbReference type="EMBL" id="OZ075125">
    <property type="protein sequence ID" value="CAL4928817.1"/>
    <property type="molecule type" value="Genomic_DNA"/>
</dbReference>
<feature type="transmembrane region" description="Helical" evidence="1">
    <location>
        <begin position="124"/>
        <end position="153"/>
    </location>
</feature>
<name>A0ABC8XMU6_9POAL</name>
<reference evidence="2" key="1">
    <citation type="submission" date="2024-10" db="EMBL/GenBank/DDBJ databases">
        <authorList>
            <person name="Ryan C."/>
        </authorList>
    </citation>
    <scope>NUCLEOTIDE SEQUENCE [LARGE SCALE GENOMIC DNA]</scope>
</reference>
<proteinExistence type="predicted"/>
<dbReference type="Proteomes" id="UP001497457">
    <property type="component" value="Chromosome 15b"/>
</dbReference>
<evidence type="ECO:0000313" key="2">
    <source>
        <dbReference type="EMBL" id="CAL4928817.1"/>
    </source>
</evidence>
<accession>A0ABC8XMU6</accession>
<organism evidence="2 3">
    <name type="scientific">Urochloa decumbens</name>
    <dbReference type="NCBI Taxonomy" id="240449"/>
    <lineage>
        <taxon>Eukaryota</taxon>
        <taxon>Viridiplantae</taxon>
        <taxon>Streptophyta</taxon>
        <taxon>Embryophyta</taxon>
        <taxon>Tracheophyta</taxon>
        <taxon>Spermatophyta</taxon>
        <taxon>Magnoliopsida</taxon>
        <taxon>Liliopsida</taxon>
        <taxon>Poales</taxon>
        <taxon>Poaceae</taxon>
        <taxon>PACMAD clade</taxon>
        <taxon>Panicoideae</taxon>
        <taxon>Panicodae</taxon>
        <taxon>Paniceae</taxon>
        <taxon>Melinidinae</taxon>
        <taxon>Urochloa</taxon>
    </lineage>
</organism>
<keyword evidence="1" id="KW-1133">Transmembrane helix</keyword>
<dbReference type="AlphaFoldDB" id="A0ABC8XMU6"/>
<keyword evidence="1" id="KW-0812">Transmembrane</keyword>
<protein>
    <submittedName>
        <fullName evidence="2">Uncharacterized protein</fullName>
    </submittedName>
</protein>
<evidence type="ECO:0000256" key="1">
    <source>
        <dbReference type="SAM" id="Phobius"/>
    </source>
</evidence>
<evidence type="ECO:0000313" key="3">
    <source>
        <dbReference type="Proteomes" id="UP001497457"/>
    </source>
</evidence>
<gene>
    <name evidence="2" type="ORF">URODEC1_LOCUS25427</name>
</gene>
<keyword evidence="3" id="KW-1185">Reference proteome</keyword>